<evidence type="ECO:0000256" key="1">
    <source>
        <dbReference type="ARBA" id="ARBA00022679"/>
    </source>
</evidence>
<dbReference type="AlphaFoldDB" id="N2AE35"/>
<dbReference type="STRING" id="1235802.C823_03910"/>
<evidence type="ECO:0000256" key="2">
    <source>
        <dbReference type="HAMAP-Rule" id="MF_01139"/>
    </source>
</evidence>
<gene>
    <name evidence="3" type="ORF">C823_03910</name>
</gene>
<dbReference type="GO" id="GO:0045547">
    <property type="term" value="F:ditrans,polycis-polyprenyl diphosphate synthase [(2E,6E)-farnesyl diphosphate specific] activity"/>
    <property type="evidence" value="ECO:0007669"/>
    <property type="project" value="TreeGrafter"/>
</dbReference>
<dbReference type="NCBIfam" id="NF011405">
    <property type="entry name" value="PRK14830.1"/>
    <property type="match status" value="1"/>
</dbReference>
<keyword evidence="2" id="KW-0460">Magnesium</keyword>
<feature type="binding site" evidence="2">
    <location>
        <position position="25"/>
    </location>
    <ligand>
        <name>substrate</name>
    </ligand>
</feature>
<accession>N2AE35</accession>
<dbReference type="PANTHER" id="PTHR10291">
    <property type="entry name" value="DEHYDRODOLICHYL DIPHOSPHATE SYNTHASE FAMILY MEMBER"/>
    <property type="match status" value="1"/>
</dbReference>
<reference evidence="3 4" key="1">
    <citation type="journal article" date="2014" name="Genome Announc.">
        <title>Draft genome sequences of the altered schaedler flora, a defined bacterial community from gnotobiotic mice.</title>
        <authorList>
            <person name="Wannemuehler M.J."/>
            <person name="Overstreet A.M."/>
            <person name="Ward D.V."/>
            <person name="Phillips G.J."/>
        </authorList>
    </citation>
    <scope>NUCLEOTIDE SEQUENCE [LARGE SCALE GENOMIC DNA]</scope>
    <source>
        <strain evidence="3 4">ASF492</strain>
    </source>
</reference>
<organism evidence="3 4">
    <name type="scientific">Eubacterium plexicaudatum ASF492</name>
    <dbReference type="NCBI Taxonomy" id="1235802"/>
    <lineage>
        <taxon>Bacteria</taxon>
        <taxon>Bacillati</taxon>
        <taxon>Bacillota</taxon>
        <taxon>Clostridia</taxon>
        <taxon>Eubacteriales</taxon>
        <taxon>Eubacteriaceae</taxon>
        <taxon>Eubacterium</taxon>
    </lineage>
</organism>
<dbReference type="Pfam" id="PF01255">
    <property type="entry name" value="Prenyltransf"/>
    <property type="match status" value="1"/>
</dbReference>
<dbReference type="eggNOG" id="COG0020">
    <property type="taxonomic scope" value="Bacteria"/>
</dbReference>
<dbReference type="EMBL" id="AQFT01000119">
    <property type="protein sequence ID" value="EMZ22669.1"/>
    <property type="molecule type" value="Genomic_DNA"/>
</dbReference>
<dbReference type="FunFam" id="3.40.1180.10:FF:000001">
    <property type="entry name" value="(2E,6E)-farnesyl-diphosphate-specific ditrans,polycis-undecaprenyl-diphosphate synthase"/>
    <property type="match status" value="1"/>
</dbReference>
<dbReference type="CDD" id="cd00475">
    <property type="entry name" value="Cis_IPPS"/>
    <property type="match status" value="1"/>
</dbReference>
<dbReference type="NCBIfam" id="TIGR00055">
    <property type="entry name" value="uppS"/>
    <property type="match status" value="1"/>
</dbReference>
<feature type="binding site" evidence="2">
    <location>
        <begin position="57"/>
        <end position="59"/>
    </location>
    <ligand>
        <name>substrate</name>
    </ligand>
</feature>
<dbReference type="Gene3D" id="3.40.1180.10">
    <property type="entry name" value="Decaprenyl diphosphate synthase-like"/>
    <property type="match status" value="1"/>
</dbReference>
<comment type="cofactor">
    <cofactor evidence="2">
        <name>Mg(2+)</name>
        <dbReference type="ChEBI" id="CHEBI:18420"/>
    </cofactor>
    <text evidence="2">Binds 2 magnesium ions per subunit.</text>
</comment>
<dbReference type="SUPFAM" id="SSF64005">
    <property type="entry name" value="Undecaprenyl diphosphate synthase"/>
    <property type="match status" value="1"/>
</dbReference>
<sequence>MKIPEHVAIILDGNGRWAKSKGMPRNYGHKVGAKNVEKICDVAGHMGIRYLTVYAFSTENWNRPQAEVEELMRLLGSYMKTCLKTAKKNNMRVRVLGDISRLSPQLQQQIQELEQESAQYDGFYFQIALNYGSRDEMMRAMKRMYADVEAGKLSKEQMTEELFSGYLDTAGIPDPDLLIRTSGELRLSNYLLWQLAYSEFYFTDVPWPDFDEEELKRAVLAYNNRERRYGGLMV</sequence>
<comment type="caution">
    <text evidence="3">The sequence shown here is derived from an EMBL/GenBank/DDBJ whole genome shotgun (WGS) entry which is preliminary data.</text>
</comment>
<dbReference type="HOGENOM" id="CLU_038505_1_1_9"/>
<proteinExistence type="inferred from homology"/>
<feature type="active site" evidence="2">
    <location>
        <position position="12"/>
    </location>
</feature>
<comment type="function">
    <text evidence="2">Catalyzes the condensation of isopentenyl diphosphate (IPP) with allylic pyrophosphates generating different type of terpenoids.</text>
</comment>
<feature type="binding site" evidence="2">
    <location>
        <position position="61"/>
    </location>
    <ligand>
        <name>substrate</name>
    </ligand>
</feature>
<keyword evidence="1 2" id="KW-0808">Transferase</keyword>
<name>N2AE35_9FIRM</name>
<feature type="binding site" evidence="2">
    <location>
        <position position="180"/>
    </location>
    <ligand>
        <name>substrate</name>
    </ligand>
</feature>
<keyword evidence="2" id="KW-0479">Metal-binding</keyword>
<dbReference type="PATRIC" id="fig|1235802.3.peg.4131"/>
<comment type="similarity">
    <text evidence="2">Belongs to the UPP synthase family.</text>
</comment>
<protein>
    <recommendedName>
        <fullName evidence="2">Isoprenyl transferase</fullName>
        <ecNumber evidence="2">2.5.1.-</ecNumber>
    </recommendedName>
</protein>
<dbReference type="PANTHER" id="PTHR10291:SF0">
    <property type="entry name" value="DEHYDRODOLICHYL DIPHOSPHATE SYNTHASE 2"/>
    <property type="match status" value="1"/>
</dbReference>
<dbReference type="Proteomes" id="UP000012589">
    <property type="component" value="Unassembled WGS sequence"/>
</dbReference>
<evidence type="ECO:0000313" key="3">
    <source>
        <dbReference type="EMBL" id="EMZ22669.1"/>
    </source>
</evidence>
<dbReference type="HAMAP" id="MF_01139">
    <property type="entry name" value="ISPT"/>
    <property type="match status" value="1"/>
</dbReference>
<dbReference type="GO" id="GO:0016094">
    <property type="term" value="P:polyprenol biosynthetic process"/>
    <property type="evidence" value="ECO:0007669"/>
    <property type="project" value="TreeGrafter"/>
</dbReference>
<dbReference type="PROSITE" id="PS01066">
    <property type="entry name" value="UPP_SYNTHASE"/>
    <property type="match status" value="1"/>
</dbReference>
<comment type="subunit">
    <text evidence="2">Homodimer.</text>
</comment>
<feature type="binding site" evidence="2">
    <location>
        <begin position="186"/>
        <end position="188"/>
    </location>
    <ligand>
        <name>substrate</name>
    </ligand>
</feature>
<dbReference type="EC" id="2.5.1.-" evidence="2"/>
<dbReference type="OrthoDB" id="4191603at2"/>
<feature type="binding site" evidence="2">
    <location>
        <position position="17"/>
    </location>
    <ligand>
        <name>substrate</name>
    </ligand>
</feature>
<evidence type="ECO:0000313" key="4">
    <source>
        <dbReference type="Proteomes" id="UP000012589"/>
    </source>
</evidence>
<feature type="active site" description="Proton acceptor" evidence="2">
    <location>
        <position position="60"/>
    </location>
</feature>
<dbReference type="InterPro" id="IPR036424">
    <property type="entry name" value="UPP_synth-like_sf"/>
</dbReference>
<dbReference type="GO" id="GO:0000287">
    <property type="term" value="F:magnesium ion binding"/>
    <property type="evidence" value="ECO:0007669"/>
    <property type="project" value="UniProtKB-UniRule"/>
</dbReference>
<feature type="binding site" evidence="2">
    <location>
        <begin position="13"/>
        <end position="16"/>
    </location>
    <ligand>
        <name>substrate</name>
    </ligand>
</feature>
<feature type="binding site" evidence="2">
    <location>
        <position position="199"/>
    </location>
    <ligand>
        <name>Mg(2+)</name>
        <dbReference type="ChEBI" id="CHEBI:18420"/>
    </ligand>
</feature>
<feature type="binding site" evidence="2">
    <location>
        <position position="12"/>
    </location>
    <ligand>
        <name>Mg(2+)</name>
        <dbReference type="ChEBI" id="CHEBI:18420"/>
    </ligand>
</feature>
<feature type="binding site" evidence="2">
    <location>
        <position position="29"/>
    </location>
    <ligand>
        <name>substrate</name>
    </ligand>
</feature>
<dbReference type="InterPro" id="IPR001441">
    <property type="entry name" value="UPP_synth-like"/>
</dbReference>
<keyword evidence="4" id="KW-1185">Reference proteome</keyword>
<feature type="binding site" evidence="2">
    <location>
        <position position="63"/>
    </location>
    <ligand>
        <name>substrate</name>
    </ligand>
</feature>
<dbReference type="InterPro" id="IPR018520">
    <property type="entry name" value="UPP_synth-like_CS"/>
</dbReference>